<dbReference type="RefSeq" id="WP_344784195.1">
    <property type="nucleotide sequence ID" value="NZ_BAAAZW010000007.1"/>
</dbReference>
<gene>
    <name evidence="1" type="ORF">GCM10022231_24840</name>
</gene>
<dbReference type="PANTHER" id="PTHR32015:SF1">
    <property type="entry name" value="LIPASE"/>
    <property type="match status" value="1"/>
</dbReference>
<dbReference type="Proteomes" id="UP001418444">
    <property type="component" value="Unassembled WGS sequence"/>
</dbReference>
<organism evidence="1 2">
    <name type="scientific">Gordonia caeni</name>
    <dbReference type="NCBI Taxonomy" id="1007097"/>
    <lineage>
        <taxon>Bacteria</taxon>
        <taxon>Bacillati</taxon>
        <taxon>Actinomycetota</taxon>
        <taxon>Actinomycetes</taxon>
        <taxon>Mycobacteriales</taxon>
        <taxon>Gordoniaceae</taxon>
        <taxon>Gordonia</taxon>
    </lineage>
</organism>
<dbReference type="SUPFAM" id="SSF53474">
    <property type="entry name" value="alpha/beta-Hydrolases"/>
    <property type="match status" value="1"/>
</dbReference>
<dbReference type="Pfam" id="PF01674">
    <property type="entry name" value="Lipase_2"/>
    <property type="match status" value="1"/>
</dbReference>
<dbReference type="EMBL" id="BAAAZW010000007">
    <property type="protein sequence ID" value="GAA3963606.1"/>
    <property type="molecule type" value="Genomic_DNA"/>
</dbReference>
<comment type="caution">
    <text evidence="1">The sequence shown here is derived from an EMBL/GenBank/DDBJ whole genome shotgun (WGS) entry which is preliminary data.</text>
</comment>
<dbReference type="InterPro" id="IPR002918">
    <property type="entry name" value="Lipase_EstA/Esterase_EstB"/>
</dbReference>
<dbReference type="InterPro" id="IPR029058">
    <property type="entry name" value="AB_hydrolase_fold"/>
</dbReference>
<name>A0ABP7PCU9_9ACTN</name>
<evidence type="ECO:0008006" key="3">
    <source>
        <dbReference type="Google" id="ProtNLM"/>
    </source>
</evidence>
<sequence>MVDIDRRMLSLLDKALRKVDRKALGRALSDAVTVPLLVGQKLTQPVLVAGHEVLRRVPWEAILDARSEDQRAQNRVVYDFFSGIAPEIAHPGGALPEANQWDSPLNPEHPIPVILVHGTAGGGQTNWGTYVPLLTEAGYSVFTLTYGAVEHSNWPISALGGMRRIEVSAAEFGAFVEQVLEATGAEQVDVVGHSQGTLVPNYWAKFLGGEGKIRKYISLAPLWEGSAALDGTKHAMATLRTRLGIDPSLVVPCEALPQMMDGSPFIKKMNSGGSPYLPGIEYTNISTMHDELVRPYTSGQVPGPEGTTVHNIVVQDGCAKDLSDHLGICGSRRAAAFVLNALDDEPDRVVPCDLVAPFFGSSLRSRTGGAPEFIKPFATTTRRQ</sequence>
<dbReference type="PANTHER" id="PTHR32015">
    <property type="entry name" value="FASTING INDUCED LIPASE"/>
    <property type="match status" value="1"/>
</dbReference>
<dbReference type="Gene3D" id="3.40.50.1820">
    <property type="entry name" value="alpha/beta hydrolase"/>
    <property type="match status" value="1"/>
</dbReference>
<protein>
    <recommendedName>
        <fullName evidence="3">Lipase</fullName>
    </recommendedName>
</protein>
<accession>A0ABP7PCU9</accession>
<proteinExistence type="predicted"/>
<reference evidence="2" key="1">
    <citation type="journal article" date="2019" name="Int. J. Syst. Evol. Microbiol.">
        <title>The Global Catalogue of Microorganisms (GCM) 10K type strain sequencing project: providing services to taxonomists for standard genome sequencing and annotation.</title>
        <authorList>
            <consortium name="The Broad Institute Genomics Platform"/>
            <consortium name="The Broad Institute Genome Sequencing Center for Infectious Disease"/>
            <person name="Wu L."/>
            <person name="Ma J."/>
        </authorList>
    </citation>
    <scope>NUCLEOTIDE SEQUENCE [LARGE SCALE GENOMIC DNA]</scope>
    <source>
        <strain evidence="2">JCM 16923</strain>
    </source>
</reference>
<evidence type="ECO:0000313" key="2">
    <source>
        <dbReference type="Proteomes" id="UP001418444"/>
    </source>
</evidence>
<keyword evidence="2" id="KW-1185">Reference proteome</keyword>
<evidence type="ECO:0000313" key="1">
    <source>
        <dbReference type="EMBL" id="GAA3963606.1"/>
    </source>
</evidence>